<dbReference type="AlphaFoldDB" id="A0A7D5L7V0"/>
<proteinExistence type="predicted"/>
<dbReference type="GeneID" id="56035856"/>
<protein>
    <submittedName>
        <fullName evidence="2">Aminopeptidase</fullName>
    </submittedName>
</protein>
<dbReference type="GO" id="GO:0004177">
    <property type="term" value="F:aminopeptidase activity"/>
    <property type="evidence" value="ECO:0007669"/>
    <property type="project" value="UniProtKB-KW"/>
</dbReference>
<evidence type="ECO:0000313" key="3">
    <source>
        <dbReference type="Proteomes" id="UP000509626"/>
    </source>
</evidence>
<dbReference type="PANTHER" id="PTHR34448:SF1">
    <property type="entry name" value="BLL6088 PROTEIN"/>
    <property type="match status" value="1"/>
</dbReference>
<name>A0A7D5L7V0_9EURY</name>
<keyword evidence="1" id="KW-0479">Metal-binding</keyword>
<dbReference type="Pfam" id="PF26233">
    <property type="entry name" value="NicX"/>
    <property type="match status" value="1"/>
</dbReference>
<dbReference type="OrthoDB" id="371826at2157"/>
<keyword evidence="2" id="KW-0378">Hydrolase</keyword>
<dbReference type="SUPFAM" id="SSF144052">
    <property type="entry name" value="Thermophilic metalloprotease-like"/>
    <property type="match status" value="1"/>
</dbReference>
<dbReference type="InterPro" id="IPR058739">
    <property type="entry name" value="NicX"/>
</dbReference>
<accession>A0A7D5L7V0</accession>
<dbReference type="RefSeq" id="WP_179266872.1">
    <property type="nucleotide sequence ID" value="NZ_CP058579.1"/>
</dbReference>
<gene>
    <name evidence="2" type="ORF">HUG12_00315</name>
</gene>
<sequence length="331" mass="35914">MTLDVAEFAKVLKQPFERNAEPGDDVLIITDTEVADSVRTALFTAATQLDLDPTLTVMTPRKRDNNDPTRLIGEAMKESDVYVTAVSKALAHSRPSAAAQEAGKKLIIMSEISPDILRSGAAKANYDKMQRIADALGDIYAEGKEIRVTDDNGTDVVADIEDRTYWPSAGTASKRPEPPYACAFPDGEVGVCPAEGSTQGTVVWDTSLHDIGWLDEPIELEVEDGWVTNISGGKEAEQYRQILEEDGDENARYCAAEIALGINDGAEFSGRMRTDKKVYGSVHIATGDNIDIGGDIESDLHIDGVIGSPTVWVDDRKLAEDGEILIEPKEE</sequence>
<evidence type="ECO:0000313" key="2">
    <source>
        <dbReference type="EMBL" id="QLG60286.1"/>
    </source>
</evidence>
<dbReference type="InterPro" id="IPR052170">
    <property type="entry name" value="M29_Exopeptidase"/>
</dbReference>
<organism evidence="2 3">
    <name type="scientific">Halorarum salinum</name>
    <dbReference type="NCBI Taxonomy" id="2743089"/>
    <lineage>
        <taxon>Archaea</taxon>
        <taxon>Methanobacteriati</taxon>
        <taxon>Methanobacteriota</taxon>
        <taxon>Stenosarchaea group</taxon>
        <taxon>Halobacteria</taxon>
        <taxon>Halobacteriales</taxon>
        <taxon>Haloferacaceae</taxon>
        <taxon>Halorarum</taxon>
    </lineage>
</organism>
<dbReference type="Proteomes" id="UP000509626">
    <property type="component" value="Chromosome"/>
</dbReference>
<keyword evidence="2" id="KW-0645">Protease</keyword>
<dbReference type="GO" id="GO:0006508">
    <property type="term" value="P:proteolysis"/>
    <property type="evidence" value="ECO:0007669"/>
    <property type="project" value="InterPro"/>
</dbReference>
<dbReference type="KEGG" id="halu:HUG12_00315"/>
<keyword evidence="3" id="KW-1185">Reference proteome</keyword>
<evidence type="ECO:0000256" key="1">
    <source>
        <dbReference type="ARBA" id="ARBA00022723"/>
    </source>
</evidence>
<reference evidence="2 3" key="1">
    <citation type="submission" date="2020-06" db="EMBL/GenBank/DDBJ databases">
        <title>NJ-3-1, isolated from saline soil.</title>
        <authorList>
            <person name="Cui H.L."/>
            <person name="Shi X."/>
        </authorList>
    </citation>
    <scope>NUCLEOTIDE SEQUENCE [LARGE SCALE GENOMIC DNA]</scope>
    <source>
        <strain evidence="2 3">NJ-3-1</strain>
    </source>
</reference>
<dbReference type="PANTHER" id="PTHR34448">
    <property type="entry name" value="AMINOPEPTIDASE"/>
    <property type="match status" value="1"/>
</dbReference>
<dbReference type="EMBL" id="CP058579">
    <property type="protein sequence ID" value="QLG60286.1"/>
    <property type="molecule type" value="Genomic_DNA"/>
</dbReference>
<dbReference type="GO" id="GO:0046872">
    <property type="term" value="F:metal ion binding"/>
    <property type="evidence" value="ECO:0007669"/>
    <property type="project" value="UniProtKB-KW"/>
</dbReference>
<keyword evidence="2" id="KW-0031">Aminopeptidase</keyword>